<dbReference type="GO" id="GO:0006351">
    <property type="term" value="P:DNA-templated transcription"/>
    <property type="evidence" value="ECO:0007669"/>
    <property type="project" value="InterPro"/>
</dbReference>
<evidence type="ECO:0000313" key="4">
    <source>
        <dbReference type="EnsemblMetazoa" id="Aqu2.1.44103_001"/>
    </source>
</evidence>
<protein>
    <recommendedName>
        <fullName evidence="3">BZIP domain-containing protein</fullName>
    </recommendedName>
</protein>
<keyword evidence="1" id="KW-0175">Coiled coil</keyword>
<dbReference type="PANTHER" id="PTHR23334">
    <property type="entry name" value="CCAAT/ENHANCER BINDING PROTEIN"/>
    <property type="match status" value="1"/>
</dbReference>
<dbReference type="SUPFAM" id="SSF57959">
    <property type="entry name" value="Leucine zipper domain"/>
    <property type="match status" value="1"/>
</dbReference>
<gene>
    <name evidence="4" type="primary">100633411</name>
</gene>
<dbReference type="AlphaFoldDB" id="A0A1X7VVH1"/>
<proteinExistence type="predicted"/>
<dbReference type="PANTHER" id="PTHR23334:SF20">
    <property type="entry name" value="BASIC LEUCINE ZIPPER 24"/>
    <property type="match status" value="1"/>
</dbReference>
<dbReference type="GO" id="GO:0000981">
    <property type="term" value="F:DNA-binding transcription factor activity, RNA polymerase II-specific"/>
    <property type="evidence" value="ECO:0007669"/>
    <property type="project" value="TreeGrafter"/>
</dbReference>
<dbReference type="eggNOG" id="KOG3119">
    <property type="taxonomic scope" value="Eukaryota"/>
</dbReference>
<dbReference type="SMART" id="SM00338">
    <property type="entry name" value="BRLZ"/>
    <property type="match status" value="1"/>
</dbReference>
<evidence type="ECO:0000256" key="1">
    <source>
        <dbReference type="SAM" id="Coils"/>
    </source>
</evidence>
<evidence type="ECO:0000313" key="5">
    <source>
        <dbReference type="Proteomes" id="UP000007879"/>
    </source>
</evidence>
<dbReference type="GO" id="GO:0000978">
    <property type="term" value="F:RNA polymerase II cis-regulatory region sequence-specific DNA binding"/>
    <property type="evidence" value="ECO:0007669"/>
    <property type="project" value="TreeGrafter"/>
</dbReference>
<evidence type="ECO:0000256" key="2">
    <source>
        <dbReference type="SAM" id="MobiDB-lite"/>
    </source>
</evidence>
<feature type="domain" description="BZIP" evidence="3">
    <location>
        <begin position="154"/>
        <end position="217"/>
    </location>
</feature>
<dbReference type="Gene3D" id="1.20.5.170">
    <property type="match status" value="1"/>
</dbReference>
<feature type="region of interest" description="Disordered" evidence="2">
    <location>
        <begin position="115"/>
        <end position="148"/>
    </location>
</feature>
<keyword evidence="5" id="KW-1185">Reference proteome</keyword>
<feature type="coiled-coil region" evidence="1">
    <location>
        <begin position="172"/>
        <end position="206"/>
    </location>
</feature>
<dbReference type="Proteomes" id="UP000007879">
    <property type="component" value="Unassembled WGS sequence"/>
</dbReference>
<accession>A0A1X7VVH1</accession>
<sequence length="227" mass="25254">MADKDSLYSIEQYLGLAASAKATSGNLYPFGQAPPSSVHLGFQLEEESVDFSELVKACEQKDYYSQTTNDYYSSGYWYQQKPPGMPIRSEEETSTLVGVGTTSNPHDVTNVSANPTLPPVASSLSAPSPPPTVQDTAARTRQTTKKQKINDKCTDDYKDKRHRNNIAVRKSRSKFRKRVLETEKRVQELEENNAKLKNYVALLQKELAVLKGLFSSASNASGDERYS</sequence>
<dbReference type="KEGG" id="aqu:100633411"/>
<dbReference type="InterPro" id="IPR046347">
    <property type="entry name" value="bZIP_sf"/>
</dbReference>
<dbReference type="InterPro" id="IPR004827">
    <property type="entry name" value="bZIP"/>
</dbReference>
<dbReference type="InterPro" id="IPR031106">
    <property type="entry name" value="C/EBP"/>
</dbReference>
<dbReference type="OrthoDB" id="10032067at2759"/>
<dbReference type="InParanoid" id="A0A1X7VVH1"/>
<evidence type="ECO:0000259" key="3">
    <source>
        <dbReference type="PROSITE" id="PS50217"/>
    </source>
</evidence>
<organism evidence="4">
    <name type="scientific">Amphimedon queenslandica</name>
    <name type="common">Sponge</name>
    <dbReference type="NCBI Taxonomy" id="400682"/>
    <lineage>
        <taxon>Eukaryota</taxon>
        <taxon>Metazoa</taxon>
        <taxon>Porifera</taxon>
        <taxon>Demospongiae</taxon>
        <taxon>Heteroscleromorpha</taxon>
        <taxon>Haplosclerida</taxon>
        <taxon>Niphatidae</taxon>
        <taxon>Amphimedon</taxon>
    </lineage>
</organism>
<name>A0A1X7VVH1_AMPQE</name>
<dbReference type="Pfam" id="PF07716">
    <property type="entry name" value="bZIP_2"/>
    <property type="match status" value="1"/>
</dbReference>
<dbReference type="EnsemblMetazoa" id="Aqu2.1.44103_001">
    <property type="protein sequence ID" value="Aqu2.1.44103_001"/>
    <property type="gene ID" value="Aqu2.1.44103"/>
</dbReference>
<reference evidence="5" key="1">
    <citation type="journal article" date="2010" name="Nature">
        <title>The Amphimedon queenslandica genome and the evolution of animal complexity.</title>
        <authorList>
            <person name="Srivastava M."/>
            <person name="Simakov O."/>
            <person name="Chapman J."/>
            <person name="Fahey B."/>
            <person name="Gauthier M.E."/>
            <person name="Mitros T."/>
            <person name="Richards G.S."/>
            <person name="Conaco C."/>
            <person name="Dacre M."/>
            <person name="Hellsten U."/>
            <person name="Larroux C."/>
            <person name="Putnam N.H."/>
            <person name="Stanke M."/>
            <person name="Adamska M."/>
            <person name="Darling A."/>
            <person name="Degnan S.M."/>
            <person name="Oakley T.H."/>
            <person name="Plachetzki D.C."/>
            <person name="Zhai Y."/>
            <person name="Adamski M."/>
            <person name="Calcino A."/>
            <person name="Cummins S.F."/>
            <person name="Goodstein D.M."/>
            <person name="Harris C."/>
            <person name="Jackson D.J."/>
            <person name="Leys S.P."/>
            <person name="Shu S."/>
            <person name="Woodcroft B.J."/>
            <person name="Vervoort M."/>
            <person name="Kosik K.S."/>
            <person name="Manning G."/>
            <person name="Degnan B.M."/>
            <person name="Rokhsar D.S."/>
        </authorList>
    </citation>
    <scope>NUCLEOTIDE SEQUENCE [LARGE SCALE GENOMIC DNA]</scope>
</reference>
<dbReference type="CDD" id="cd14693">
    <property type="entry name" value="bZIP_CEBP"/>
    <property type="match status" value="1"/>
</dbReference>
<dbReference type="EnsemblMetazoa" id="XM_003382466.3">
    <property type="protein sequence ID" value="XP_003382514.1"/>
    <property type="gene ID" value="LOC100633411"/>
</dbReference>
<dbReference type="PROSITE" id="PS50217">
    <property type="entry name" value="BZIP"/>
    <property type="match status" value="1"/>
</dbReference>
<dbReference type="STRING" id="400682.A0A1X7VVH1"/>
<reference evidence="4" key="2">
    <citation type="submission" date="2017-05" db="UniProtKB">
        <authorList>
            <consortium name="EnsemblMetazoa"/>
        </authorList>
    </citation>
    <scope>IDENTIFICATION</scope>
</reference>